<feature type="compositionally biased region" description="Pro residues" evidence="1">
    <location>
        <begin position="104"/>
        <end position="114"/>
    </location>
</feature>
<keyword evidence="4" id="KW-1185">Reference proteome</keyword>
<feature type="compositionally biased region" description="Pro residues" evidence="1">
    <location>
        <begin position="37"/>
        <end position="63"/>
    </location>
</feature>
<comment type="caution">
    <text evidence="3">The sequence shown here is derived from an EMBL/GenBank/DDBJ whole genome shotgun (WGS) entry which is preliminary data.</text>
</comment>
<reference evidence="3" key="1">
    <citation type="submission" date="2022-12" db="EMBL/GenBank/DDBJ databases">
        <title>Reference genome sequencing for broad-spectrum identification of bacterial and archaeal isolates by mass spectrometry.</title>
        <authorList>
            <person name="Sekiguchi Y."/>
            <person name="Tourlousse D.M."/>
        </authorList>
    </citation>
    <scope>NUCLEOTIDE SEQUENCE</scope>
    <source>
        <strain evidence="3">LLR39Z86</strain>
    </source>
</reference>
<evidence type="ECO:0000313" key="3">
    <source>
        <dbReference type="EMBL" id="GLI41540.1"/>
    </source>
</evidence>
<keyword evidence="2" id="KW-0472">Membrane</keyword>
<feature type="compositionally biased region" description="Pro residues" evidence="1">
    <location>
        <begin position="1"/>
        <end position="13"/>
    </location>
</feature>
<proteinExistence type="predicted"/>
<feature type="transmembrane region" description="Helical" evidence="2">
    <location>
        <begin position="158"/>
        <end position="176"/>
    </location>
</feature>
<gene>
    <name evidence="3" type="ORF">GALLR39Z86_13900</name>
</gene>
<dbReference type="Proteomes" id="UP001144313">
    <property type="component" value="Unassembled WGS sequence"/>
</dbReference>
<name>A0A9W6G5L7_9ACTN</name>
<organism evidence="3 4">
    <name type="scientific">Glycomyces algeriensis</name>
    <dbReference type="NCBI Taxonomy" id="256037"/>
    <lineage>
        <taxon>Bacteria</taxon>
        <taxon>Bacillati</taxon>
        <taxon>Actinomycetota</taxon>
        <taxon>Actinomycetes</taxon>
        <taxon>Glycomycetales</taxon>
        <taxon>Glycomycetaceae</taxon>
        <taxon>Glycomyces</taxon>
    </lineage>
</organism>
<dbReference type="RefSeq" id="WP_270117847.1">
    <property type="nucleotide sequence ID" value="NZ_BAAAOL010000013.1"/>
</dbReference>
<dbReference type="AlphaFoldDB" id="A0A9W6G5L7"/>
<keyword evidence="2" id="KW-0812">Transmembrane</keyword>
<dbReference type="EMBL" id="BSDT01000001">
    <property type="protein sequence ID" value="GLI41540.1"/>
    <property type="molecule type" value="Genomic_DNA"/>
</dbReference>
<evidence type="ECO:0000256" key="1">
    <source>
        <dbReference type="SAM" id="MobiDB-lite"/>
    </source>
</evidence>
<feature type="region of interest" description="Disordered" evidence="1">
    <location>
        <begin position="1"/>
        <end position="154"/>
    </location>
</feature>
<evidence type="ECO:0000256" key="2">
    <source>
        <dbReference type="SAM" id="Phobius"/>
    </source>
</evidence>
<evidence type="ECO:0000313" key="4">
    <source>
        <dbReference type="Proteomes" id="UP001144313"/>
    </source>
</evidence>
<protein>
    <submittedName>
        <fullName evidence="3">DUF4190 domain-containing protein</fullName>
    </submittedName>
</protein>
<feature type="compositionally biased region" description="Pro residues" evidence="1">
    <location>
        <begin position="134"/>
        <end position="143"/>
    </location>
</feature>
<accession>A0A9W6G5L7</accession>
<sequence length="247" mass="25111">MTTYPPNPGPSEPEPPEPERRDETEDGGTPFSGNQPGPDPSGPEPGWNPPGANPEGVPHPPHGTTPGETPDEPRPDDAGWETSERPSGTPGETPQAPSDRPFGGIPPAPPPPGAGPGVSPSGSAGYNPYSGGAVPPPPPPPPAYNAEGPLRGQEPRNGLGTAALICGIVAIVLSFIPVLNTFTWPLGVLAIVFGAVGWSRANKGIATNKPIAITGLVLGIASFFTFCLIYVLIGAGGGMQYDAAPMF</sequence>
<keyword evidence="2" id="KW-1133">Transmembrane helix</keyword>
<feature type="transmembrane region" description="Helical" evidence="2">
    <location>
        <begin position="211"/>
        <end position="233"/>
    </location>
</feature>
<feature type="transmembrane region" description="Helical" evidence="2">
    <location>
        <begin position="182"/>
        <end position="199"/>
    </location>
</feature>